<dbReference type="AlphaFoldDB" id="A0A915KUD2"/>
<evidence type="ECO:0000313" key="2">
    <source>
        <dbReference type="WBParaSite" id="nRc.2.0.1.t42395-RA"/>
    </source>
</evidence>
<accession>A0A915KUD2</accession>
<name>A0A915KUD2_ROMCU</name>
<dbReference type="Proteomes" id="UP000887565">
    <property type="component" value="Unplaced"/>
</dbReference>
<sequence>MGYWPQRSMELKRVHGGNIEPILKQLVTSQFQGLGFVGFDMEKVKKA</sequence>
<reference evidence="2" key="1">
    <citation type="submission" date="2022-11" db="UniProtKB">
        <authorList>
            <consortium name="WormBaseParasite"/>
        </authorList>
    </citation>
    <scope>IDENTIFICATION</scope>
</reference>
<proteinExistence type="predicted"/>
<keyword evidence="1" id="KW-1185">Reference proteome</keyword>
<dbReference type="WBParaSite" id="nRc.2.0.1.t42395-RA">
    <property type="protein sequence ID" value="nRc.2.0.1.t42395-RA"/>
    <property type="gene ID" value="nRc.2.0.1.g42395"/>
</dbReference>
<evidence type="ECO:0000313" key="1">
    <source>
        <dbReference type="Proteomes" id="UP000887565"/>
    </source>
</evidence>
<protein>
    <submittedName>
        <fullName evidence="2">Uncharacterized protein</fullName>
    </submittedName>
</protein>
<organism evidence="1 2">
    <name type="scientific">Romanomermis culicivorax</name>
    <name type="common">Nematode worm</name>
    <dbReference type="NCBI Taxonomy" id="13658"/>
    <lineage>
        <taxon>Eukaryota</taxon>
        <taxon>Metazoa</taxon>
        <taxon>Ecdysozoa</taxon>
        <taxon>Nematoda</taxon>
        <taxon>Enoplea</taxon>
        <taxon>Dorylaimia</taxon>
        <taxon>Mermithida</taxon>
        <taxon>Mermithoidea</taxon>
        <taxon>Mermithidae</taxon>
        <taxon>Romanomermis</taxon>
    </lineage>
</organism>